<dbReference type="EMBL" id="MEUV01000004">
    <property type="protein sequence ID" value="OGC46444.1"/>
    <property type="molecule type" value="Genomic_DNA"/>
</dbReference>
<protein>
    <submittedName>
        <fullName evidence="2">Uncharacterized protein</fullName>
    </submittedName>
</protein>
<reference evidence="2 3" key="1">
    <citation type="journal article" date="2016" name="Nat. Commun.">
        <title>Thousands of microbial genomes shed light on interconnected biogeochemical processes in an aquifer system.</title>
        <authorList>
            <person name="Anantharaman K."/>
            <person name="Brown C.T."/>
            <person name="Hug L.A."/>
            <person name="Sharon I."/>
            <person name="Castelle C.J."/>
            <person name="Probst A.J."/>
            <person name="Thomas B.C."/>
            <person name="Singh A."/>
            <person name="Wilkins M.J."/>
            <person name="Karaoz U."/>
            <person name="Brodie E.L."/>
            <person name="Williams K.H."/>
            <person name="Hubbard S.S."/>
            <person name="Banfield J.F."/>
        </authorList>
    </citation>
    <scope>NUCLEOTIDE SEQUENCE [LARGE SCALE GENOMIC DNA]</scope>
</reference>
<organism evidence="2 3">
    <name type="scientific">candidate division WWE3 bacterium RBG_19FT_COMBO_34_6</name>
    <dbReference type="NCBI Taxonomy" id="1802612"/>
    <lineage>
        <taxon>Bacteria</taxon>
        <taxon>Katanobacteria</taxon>
    </lineage>
</organism>
<gene>
    <name evidence="2" type="ORF">A2V49_02840</name>
</gene>
<dbReference type="AlphaFoldDB" id="A0A1F4UNB4"/>
<keyword evidence="1" id="KW-1133">Transmembrane helix</keyword>
<proteinExistence type="predicted"/>
<name>A0A1F4UNB4_UNCKA</name>
<evidence type="ECO:0000313" key="3">
    <source>
        <dbReference type="Proteomes" id="UP000178615"/>
    </source>
</evidence>
<keyword evidence="1" id="KW-0812">Transmembrane</keyword>
<accession>A0A1F4UNB4</accession>
<feature type="transmembrane region" description="Helical" evidence="1">
    <location>
        <begin position="170"/>
        <end position="191"/>
    </location>
</feature>
<evidence type="ECO:0000313" key="2">
    <source>
        <dbReference type="EMBL" id="OGC46444.1"/>
    </source>
</evidence>
<evidence type="ECO:0000256" key="1">
    <source>
        <dbReference type="SAM" id="Phobius"/>
    </source>
</evidence>
<sequence>MLLRIKFLPVVSNALKIALFILFLIVFITINYLYTTYGIIAIIVSSPIYAVMMILLFYTLASKFIMVLNKDEGKLFILKPFKKIEIDISQINTVELYELKKSFVLSISYKNKIQNFALSGPLDFEEPQILSFLKALHDFNQNIKFGGNVENIIHGSQTLQIWSNKMYYLYWYYISTMIFSYILLLLLIFIIKKI</sequence>
<comment type="caution">
    <text evidence="2">The sequence shown here is derived from an EMBL/GenBank/DDBJ whole genome shotgun (WGS) entry which is preliminary data.</text>
</comment>
<feature type="transmembrane region" description="Helical" evidence="1">
    <location>
        <begin position="36"/>
        <end position="60"/>
    </location>
</feature>
<dbReference type="Proteomes" id="UP000178615">
    <property type="component" value="Unassembled WGS sequence"/>
</dbReference>
<feature type="transmembrane region" description="Helical" evidence="1">
    <location>
        <begin position="7"/>
        <end position="30"/>
    </location>
</feature>
<keyword evidence="1" id="KW-0472">Membrane</keyword>